<dbReference type="GeneID" id="19307892"/>
<gene>
    <name evidence="4" type="ORF">GLOTRDRAFT_68462</name>
</gene>
<dbReference type="KEGG" id="gtr:GLOTRDRAFT_68462"/>
<dbReference type="Pfam" id="PF00226">
    <property type="entry name" value="DnaJ"/>
    <property type="match status" value="1"/>
</dbReference>
<comment type="similarity">
    <text evidence="1">Belongs to the HscB family.</text>
</comment>
<dbReference type="SMART" id="SM00271">
    <property type="entry name" value="DnaJ"/>
    <property type="match status" value="1"/>
</dbReference>
<protein>
    <submittedName>
        <fullName evidence="4">Co-chaperone Hsc20</fullName>
    </submittedName>
</protein>
<dbReference type="PANTHER" id="PTHR14021">
    <property type="entry name" value="IRON-SULFUR CLUSTER CO-CHAPERONE PROTEIN HSCB"/>
    <property type="match status" value="1"/>
</dbReference>
<evidence type="ECO:0000256" key="2">
    <source>
        <dbReference type="ARBA" id="ARBA00023186"/>
    </source>
</evidence>
<dbReference type="SUPFAM" id="SSF47144">
    <property type="entry name" value="HSC20 (HSCB), C-terminal oligomerisation domain"/>
    <property type="match status" value="1"/>
</dbReference>
<dbReference type="Pfam" id="PF07743">
    <property type="entry name" value="HSCB_C"/>
    <property type="match status" value="1"/>
</dbReference>
<dbReference type="EMBL" id="KB469296">
    <property type="protein sequence ID" value="EPQ60644.1"/>
    <property type="molecule type" value="Genomic_DNA"/>
</dbReference>
<evidence type="ECO:0000256" key="1">
    <source>
        <dbReference type="ARBA" id="ARBA00010476"/>
    </source>
</evidence>
<evidence type="ECO:0000313" key="5">
    <source>
        <dbReference type="Proteomes" id="UP000030669"/>
    </source>
</evidence>
<dbReference type="eggNOG" id="KOG3192">
    <property type="taxonomic scope" value="Eukaryota"/>
</dbReference>
<evidence type="ECO:0000313" key="4">
    <source>
        <dbReference type="EMBL" id="EPQ60644.1"/>
    </source>
</evidence>
<feature type="domain" description="J" evidence="3">
    <location>
        <begin position="77"/>
        <end position="152"/>
    </location>
</feature>
<dbReference type="CDD" id="cd06257">
    <property type="entry name" value="DnaJ"/>
    <property type="match status" value="1"/>
</dbReference>
<dbReference type="AlphaFoldDB" id="S7S454"/>
<dbReference type="Gene3D" id="1.20.1280.20">
    <property type="entry name" value="HscB, C-terminal domain"/>
    <property type="match status" value="1"/>
</dbReference>
<dbReference type="GO" id="GO:0044571">
    <property type="term" value="P:[2Fe-2S] cluster assembly"/>
    <property type="evidence" value="ECO:0007669"/>
    <property type="project" value="InterPro"/>
</dbReference>
<dbReference type="STRING" id="670483.S7S454"/>
<dbReference type="InterPro" id="IPR036386">
    <property type="entry name" value="HscB_C_sf"/>
</dbReference>
<sequence>MFRSALRAATAAARASRWKQGQLSTHIARRQAPLPLNRPFASASLPQRCPQCSAPLPTSLPACPKCQYISGVPSSASYYELLGLELGSNPFSVDTASLRRNFLQAQRVCHPDTWSGQPREKKDLADHMSSLINEAYKTLLDPLRRTQYLLKLKGHETSESDQLDDPELIMEVMEEREQLEEATEQDQVDEIKARNLDKIKELVGEIEQLVGVEDWEEVKKAAVRLKYLQGIHDAAQAWPNSHFDH</sequence>
<evidence type="ECO:0000259" key="3">
    <source>
        <dbReference type="PROSITE" id="PS50076"/>
    </source>
</evidence>
<dbReference type="GO" id="GO:0051087">
    <property type="term" value="F:protein-folding chaperone binding"/>
    <property type="evidence" value="ECO:0007669"/>
    <property type="project" value="InterPro"/>
</dbReference>
<reference evidence="4 5" key="1">
    <citation type="journal article" date="2012" name="Science">
        <title>The Paleozoic origin of enzymatic lignin decomposition reconstructed from 31 fungal genomes.</title>
        <authorList>
            <person name="Floudas D."/>
            <person name="Binder M."/>
            <person name="Riley R."/>
            <person name="Barry K."/>
            <person name="Blanchette R.A."/>
            <person name="Henrissat B."/>
            <person name="Martinez A.T."/>
            <person name="Otillar R."/>
            <person name="Spatafora J.W."/>
            <person name="Yadav J.S."/>
            <person name="Aerts A."/>
            <person name="Benoit I."/>
            <person name="Boyd A."/>
            <person name="Carlson A."/>
            <person name="Copeland A."/>
            <person name="Coutinho P.M."/>
            <person name="de Vries R.P."/>
            <person name="Ferreira P."/>
            <person name="Findley K."/>
            <person name="Foster B."/>
            <person name="Gaskell J."/>
            <person name="Glotzer D."/>
            <person name="Gorecki P."/>
            <person name="Heitman J."/>
            <person name="Hesse C."/>
            <person name="Hori C."/>
            <person name="Igarashi K."/>
            <person name="Jurgens J.A."/>
            <person name="Kallen N."/>
            <person name="Kersten P."/>
            <person name="Kohler A."/>
            <person name="Kuees U."/>
            <person name="Kumar T.K.A."/>
            <person name="Kuo A."/>
            <person name="LaButti K."/>
            <person name="Larrondo L.F."/>
            <person name="Lindquist E."/>
            <person name="Ling A."/>
            <person name="Lombard V."/>
            <person name="Lucas S."/>
            <person name="Lundell T."/>
            <person name="Martin R."/>
            <person name="McLaughlin D.J."/>
            <person name="Morgenstern I."/>
            <person name="Morin E."/>
            <person name="Murat C."/>
            <person name="Nagy L.G."/>
            <person name="Nolan M."/>
            <person name="Ohm R.A."/>
            <person name="Patyshakuliyeva A."/>
            <person name="Rokas A."/>
            <person name="Ruiz-Duenas F.J."/>
            <person name="Sabat G."/>
            <person name="Salamov A."/>
            <person name="Samejima M."/>
            <person name="Schmutz J."/>
            <person name="Slot J.C."/>
            <person name="St John F."/>
            <person name="Stenlid J."/>
            <person name="Sun H."/>
            <person name="Sun S."/>
            <person name="Syed K."/>
            <person name="Tsang A."/>
            <person name="Wiebenga A."/>
            <person name="Young D."/>
            <person name="Pisabarro A."/>
            <person name="Eastwood D.C."/>
            <person name="Martin F."/>
            <person name="Cullen D."/>
            <person name="Grigoriev I.V."/>
            <person name="Hibbett D.S."/>
        </authorList>
    </citation>
    <scope>NUCLEOTIDE SEQUENCE [LARGE SCALE GENOMIC DNA]</scope>
    <source>
        <strain evidence="4 5">ATCC 11539</strain>
    </source>
</reference>
<dbReference type="InterPro" id="IPR004640">
    <property type="entry name" value="HscB"/>
</dbReference>
<dbReference type="InterPro" id="IPR001623">
    <property type="entry name" value="DnaJ_domain"/>
</dbReference>
<keyword evidence="5" id="KW-1185">Reference proteome</keyword>
<proteinExistence type="inferred from homology"/>
<dbReference type="PANTHER" id="PTHR14021:SF15">
    <property type="entry name" value="IRON-SULFUR CLUSTER CO-CHAPERONE PROTEIN HSCB"/>
    <property type="match status" value="1"/>
</dbReference>
<dbReference type="RefSeq" id="XP_007861009.1">
    <property type="nucleotide sequence ID" value="XM_007862818.1"/>
</dbReference>
<dbReference type="GO" id="GO:0001671">
    <property type="term" value="F:ATPase activator activity"/>
    <property type="evidence" value="ECO:0007669"/>
    <property type="project" value="InterPro"/>
</dbReference>
<dbReference type="GO" id="GO:0005739">
    <property type="term" value="C:mitochondrion"/>
    <property type="evidence" value="ECO:0007669"/>
    <property type="project" value="TreeGrafter"/>
</dbReference>
<organism evidence="4 5">
    <name type="scientific">Gloeophyllum trabeum (strain ATCC 11539 / FP-39264 / Madison 617)</name>
    <name type="common">Brown rot fungus</name>
    <dbReference type="NCBI Taxonomy" id="670483"/>
    <lineage>
        <taxon>Eukaryota</taxon>
        <taxon>Fungi</taxon>
        <taxon>Dikarya</taxon>
        <taxon>Basidiomycota</taxon>
        <taxon>Agaricomycotina</taxon>
        <taxon>Agaricomycetes</taxon>
        <taxon>Gloeophyllales</taxon>
        <taxon>Gloeophyllaceae</taxon>
        <taxon>Gloeophyllum</taxon>
    </lineage>
</organism>
<dbReference type="OrthoDB" id="448954at2759"/>
<dbReference type="NCBIfam" id="TIGR00714">
    <property type="entry name" value="hscB"/>
    <property type="match status" value="1"/>
</dbReference>
<name>S7S454_GLOTA</name>
<dbReference type="OMA" id="CRCIQPV"/>
<dbReference type="PROSITE" id="PS50076">
    <property type="entry name" value="DNAJ_2"/>
    <property type="match status" value="1"/>
</dbReference>
<dbReference type="InterPro" id="IPR036869">
    <property type="entry name" value="J_dom_sf"/>
</dbReference>
<dbReference type="GO" id="GO:0051259">
    <property type="term" value="P:protein complex oligomerization"/>
    <property type="evidence" value="ECO:0007669"/>
    <property type="project" value="InterPro"/>
</dbReference>
<keyword evidence="2" id="KW-0143">Chaperone</keyword>
<dbReference type="SUPFAM" id="SSF46565">
    <property type="entry name" value="Chaperone J-domain"/>
    <property type="match status" value="1"/>
</dbReference>
<dbReference type="Gene3D" id="1.10.287.110">
    <property type="entry name" value="DnaJ domain"/>
    <property type="match status" value="1"/>
</dbReference>
<accession>S7S454</accession>
<dbReference type="Proteomes" id="UP000030669">
    <property type="component" value="Unassembled WGS sequence"/>
</dbReference>
<dbReference type="HOGENOM" id="CLU_068529_0_1_1"/>
<dbReference type="InterPro" id="IPR009073">
    <property type="entry name" value="HscB_oligo_C"/>
</dbReference>